<dbReference type="Pfam" id="PF16670">
    <property type="entry name" value="PI-PLC-C1"/>
    <property type="match status" value="1"/>
</dbReference>
<dbReference type="OrthoDB" id="195526at2"/>
<dbReference type="AlphaFoldDB" id="A0A2D2AU26"/>
<name>A0A2D2AU26_9CAUL</name>
<accession>A0A2D2AU26</accession>
<dbReference type="InterPro" id="IPR017946">
    <property type="entry name" value="PLC-like_Pdiesterase_TIM-brl"/>
</dbReference>
<dbReference type="CDD" id="cd08589">
    <property type="entry name" value="PI-PLCc_SaPLC1_like"/>
    <property type="match status" value="1"/>
</dbReference>
<dbReference type="Proteomes" id="UP000228945">
    <property type="component" value="Chromosome"/>
</dbReference>
<dbReference type="KEGG" id="cmb:CSW64_03340"/>
<organism evidence="2 3">
    <name type="scientific">Caulobacter mirabilis</name>
    <dbReference type="NCBI Taxonomy" id="69666"/>
    <lineage>
        <taxon>Bacteria</taxon>
        <taxon>Pseudomonadati</taxon>
        <taxon>Pseudomonadota</taxon>
        <taxon>Alphaproteobacteria</taxon>
        <taxon>Caulobacterales</taxon>
        <taxon>Caulobacteraceae</taxon>
        <taxon>Caulobacter</taxon>
    </lineage>
</organism>
<sequence length="398" mass="43402">MRRLRNSLSALALASVAGAALAAPGDDLKLNQIQVVGTHNSYSQPADPRVFAVMKPRLQPFMDGMMKMMPPAMAARFADEHPNPLGADIQAGLEYVHPPVEMQLRAGLRSLEFDLNVDHEGGRFSNPLAYRLLREQGAKDLAPLYADALKQPGLKTLHMADLDFRSSCPTFRLCLQQMRGWSDANPGHSPVFVLLEPKFGGLGDAVPGATKLDPFDAKAFAELDASIIEIIGRDKVVTPDDLRGRHETLEKAALAGDWPTVGQSRGKFVFLMIVPGMNLAAFKPYLDGRPNLEGRMAFVQGEPGMAHAAFAMVDNALTRGDDIRALVKSGRLVRSRSDIDTYEARTNDVKRRDAALASGAQIVSTDYPWAPNIFANDYAVKPFADGFRCNPVSGETCR</sequence>
<feature type="chain" id="PRO_5013702657" description="Calcium-dependent phosphoinositide phospholipase C" evidence="1">
    <location>
        <begin position="23"/>
        <end position="398"/>
    </location>
</feature>
<dbReference type="Gene3D" id="3.20.20.190">
    <property type="entry name" value="Phosphatidylinositol (PI) phosphodiesterase"/>
    <property type="match status" value="1"/>
</dbReference>
<evidence type="ECO:0008006" key="4">
    <source>
        <dbReference type="Google" id="ProtNLM"/>
    </source>
</evidence>
<keyword evidence="1" id="KW-0732">Signal</keyword>
<evidence type="ECO:0000313" key="3">
    <source>
        <dbReference type="Proteomes" id="UP000228945"/>
    </source>
</evidence>
<keyword evidence="3" id="KW-1185">Reference proteome</keyword>
<gene>
    <name evidence="2" type="ORF">CSW64_03340</name>
</gene>
<dbReference type="SUPFAM" id="SSF51695">
    <property type="entry name" value="PLC-like phosphodiesterases"/>
    <property type="match status" value="1"/>
</dbReference>
<dbReference type="GO" id="GO:0006629">
    <property type="term" value="P:lipid metabolic process"/>
    <property type="evidence" value="ECO:0007669"/>
    <property type="project" value="InterPro"/>
</dbReference>
<feature type="signal peptide" evidence="1">
    <location>
        <begin position="1"/>
        <end position="22"/>
    </location>
</feature>
<evidence type="ECO:0000256" key="1">
    <source>
        <dbReference type="SAM" id="SignalP"/>
    </source>
</evidence>
<dbReference type="RefSeq" id="WP_099620768.1">
    <property type="nucleotide sequence ID" value="NZ_CP024201.1"/>
</dbReference>
<dbReference type="EMBL" id="CP024201">
    <property type="protein sequence ID" value="ATQ41512.1"/>
    <property type="molecule type" value="Genomic_DNA"/>
</dbReference>
<dbReference type="GO" id="GO:0008081">
    <property type="term" value="F:phosphoric diester hydrolase activity"/>
    <property type="evidence" value="ECO:0007669"/>
    <property type="project" value="InterPro"/>
</dbReference>
<evidence type="ECO:0000313" key="2">
    <source>
        <dbReference type="EMBL" id="ATQ41512.1"/>
    </source>
</evidence>
<proteinExistence type="predicted"/>
<protein>
    <recommendedName>
        <fullName evidence="4">Calcium-dependent phosphoinositide phospholipase C</fullName>
    </recommendedName>
</protein>
<reference evidence="2 3" key="1">
    <citation type="submission" date="2017-10" db="EMBL/GenBank/DDBJ databases">
        <title>Genome sequence of Caulobacter mirabilis FWC38.</title>
        <authorList>
            <person name="Fiebig A."/>
            <person name="Crosson S."/>
        </authorList>
    </citation>
    <scope>NUCLEOTIDE SEQUENCE [LARGE SCALE GENOMIC DNA]</scope>
    <source>
        <strain evidence="2 3">FWC 38</strain>
    </source>
</reference>
<dbReference type="InterPro" id="IPR032075">
    <property type="entry name" value="PI-PLC-C1"/>
</dbReference>